<comment type="caution">
    <text evidence="1">The sequence shown here is derived from an EMBL/GenBank/DDBJ whole genome shotgun (WGS) entry which is preliminary data.</text>
</comment>
<proteinExistence type="predicted"/>
<sequence length="318" mass="36187">MGGTLTHVRTTRDPTATRVWISPGNVATPGGREEDSARALTLGQSKDFYRDVPRGGGQREACTPPATQFTPKVREKQIRQELELQSKEQEIRRSRENVGVQNVVELAKLWLDTKQHFEEQDAVSSDRIIRVEKYVEACCTRNTLEVAVAELITDEPEELHRRTAQAFYTPDLQKAELTSFDGDPKEYWMFTRQFETHFESMVKQKDQRLLYLIHCCRGRVNQAILDCVTLPPALGYPGVPNILRDLFGQSHRVAASLLDSLFNPARGTYNQAETLSDPAIRIEDCSIAPTQVNYSSYLNSMNKLEMFARSLAKQLKHR</sequence>
<dbReference type="Proteomes" id="UP000230066">
    <property type="component" value="Unassembled WGS sequence"/>
</dbReference>
<reference evidence="1" key="1">
    <citation type="submission" date="2019-03" db="EMBL/GenBank/DDBJ databases">
        <title>Improved annotation for the trematode Fasciola hepatica.</title>
        <authorList>
            <person name="Choi Y.-J."/>
            <person name="Martin J."/>
            <person name="Mitreva M."/>
        </authorList>
    </citation>
    <scope>NUCLEOTIDE SEQUENCE [LARGE SCALE GENOMIC DNA]</scope>
</reference>
<dbReference type="EMBL" id="JXXN02007418">
    <property type="protein sequence ID" value="THD19087.1"/>
    <property type="molecule type" value="Genomic_DNA"/>
</dbReference>
<accession>A0A4E0RCE6</accession>
<name>A0A4E0RCE6_FASHE</name>
<protein>
    <submittedName>
        <fullName evidence="1">Uncharacterized protein</fullName>
    </submittedName>
</protein>
<dbReference type="AlphaFoldDB" id="A0A4E0RCE6"/>
<organism evidence="1 2">
    <name type="scientific">Fasciola hepatica</name>
    <name type="common">Liver fluke</name>
    <dbReference type="NCBI Taxonomy" id="6192"/>
    <lineage>
        <taxon>Eukaryota</taxon>
        <taxon>Metazoa</taxon>
        <taxon>Spiralia</taxon>
        <taxon>Lophotrochozoa</taxon>
        <taxon>Platyhelminthes</taxon>
        <taxon>Trematoda</taxon>
        <taxon>Digenea</taxon>
        <taxon>Plagiorchiida</taxon>
        <taxon>Echinostomata</taxon>
        <taxon>Echinostomatoidea</taxon>
        <taxon>Fasciolidae</taxon>
        <taxon>Fasciola</taxon>
    </lineage>
</organism>
<evidence type="ECO:0000313" key="2">
    <source>
        <dbReference type="Proteomes" id="UP000230066"/>
    </source>
</evidence>
<dbReference type="PANTHER" id="PTHR47331">
    <property type="entry name" value="PHD-TYPE DOMAIN-CONTAINING PROTEIN"/>
    <property type="match status" value="1"/>
</dbReference>
<keyword evidence="2" id="KW-1185">Reference proteome</keyword>
<gene>
    <name evidence="1" type="ORF">D915_009994</name>
</gene>
<evidence type="ECO:0000313" key="1">
    <source>
        <dbReference type="EMBL" id="THD19087.1"/>
    </source>
</evidence>